<dbReference type="CDD" id="cd08241">
    <property type="entry name" value="QOR1"/>
    <property type="match status" value="1"/>
</dbReference>
<dbReference type="Gene3D" id="3.40.50.720">
    <property type="entry name" value="NAD(P)-binding Rossmann-like Domain"/>
    <property type="match status" value="1"/>
</dbReference>
<dbReference type="Gene3D" id="3.90.180.10">
    <property type="entry name" value="Medium-chain alcohol dehydrogenases, catalytic domain"/>
    <property type="match status" value="1"/>
</dbReference>
<dbReference type="Proteomes" id="UP000198893">
    <property type="component" value="Unassembled WGS sequence"/>
</dbReference>
<dbReference type="Pfam" id="PF00107">
    <property type="entry name" value="ADH_zinc_N"/>
    <property type="match status" value="1"/>
</dbReference>
<dbReference type="InterPro" id="IPR011032">
    <property type="entry name" value="GroES-like_sf"/>
</dbReference>
<dbReference type="Pfam" id="PF08240">
    <property type="entry name" value="ADH_N"/>
    <property type="match status" value="1"/>
</dbReference>
<proteinExistence type="predicted"/>
<dbReference type="PANTHER" id="PTHR43677">
    <property type="entry name" value="SHORT-CHAIN DEHYDROGENASE/REDUCTASE"/>
    <property type="match status" value="1"/>
</dbReference>
<dbReference type="SMART" id="SM00829">
    <property type="entry name" value="PKS_ER"/>
    <property type="match status" value="1"/>
</dbReference>
<dbReference type="AlphaFoldDB" id="A0A1H8UPT8"/>
<dbReference type="EMBL" id="FODS01000021">
    <property type="protein sequence ID" value="SEP05126.1"/>
    <property type="molecule type" value="Genomic_DNA"/>
</dbReference>
<organism evidence="2 3">
    <name type="scientific">Salinihabitans flavidus</name>
    <dbReference type="NCBI Taxonomy" id="569882"/>
    <lineage>
        <taxon>Bacteria</taxon>
        <taxon>Pseudomonadati</taxon>
        <taxon>Pseudomonadota</taxon>
        <taxon>Alphaproteobacteria</taxon>
        <taxon>Rhodobacterales</taxon>
        <taxon>Roseobacteraceae</taxon>
        <taxon>Salinihabitans</taxon>
    </lineage>
</organism>
<dbReference type="InterPro" id="IPR013154">
    <property type="entry name" value="ADH-like_N"/>
</dbReference>
<feature type="domain" description="Enoyl reductase (ER)" evidence="1">
    <location>
        <begin position="10"/>
        <end position="329"/>
    </location>
</feature>
<sequence length="332" mass="34938">MKALLSETPGGPETLLLKELPTPEPGEGQVRVKVRAVGVNFPDLLIIKDQYQFKPERPFSPGAELAGVVDAVGPEVTGLSVGDRVMALPLWGGMRGEVCVRADLCHKLPDDVSFEQAAALQMTYGTSLYGLEARGGLTAGETLLVLGAAGGVGLAAVELGHALGARVIAAVSSEEKRRVAMEHGAEDGVVYPGGPLDRDDQKALSSAFREKLGKSGADVIFDTVGGDYTEPALRSVAWLGRYLIVGFPAGIAKIPANLPLLKSCDIRGVFWGAAVERDNAGFHRDMDRLLGLLGEGRLNPRIHASYPLEKAGDAIAELSTRGIIGKVIVTLG</sequence>
<evidence type="ECO:0000313" key="2">
    <source>
        <dbReference type="EMBL" id="SEP05126.1"/>
    </source>
</evidence>
<evidence type="ECO:0000259" key="1">
    <source>
        <dbReference type="SMART" id="SM00829"/>
    </source>
</evidence>
<gene>
    <name evidence="2" type="ORF">SAMN04490248_12144</name>
</gene>
<dbReference type="PANTHER" id="PTHR43677:SF4">
    <property type="entry name" value="QUINONE OXIDOREDUCTASE-LIKE PROTEIN 2"/>
    <property type="match status" value="1"/>
</dbReference>
<dbReference type="STRING" id="569882.SAMN04490248_12144"/>
<dbReference type="GO" id="GO:0016491">
    <property type="term" value="F:oxidoreductase activity"/>
    <property type="evidence" value="ECO:0007669"/>
    <property type="project" value="InterPro"/>
</dbReference>
<dbReference type="InterPro" id="IPR051397">
    <property type="entry name" value="Zn-ADH-like_protein"/>
</dbReference>
<dbReference type="RefSeq" id="WP_093119749.1">
    <property type="nucleotide sequence ID" value="NZ_FODS01000021.1"/>
</dbReference>
<dbReference type="SUPFAM" id="SSF51735">
    <property type="entry name" value="NAD(P)-binding Rossmann-fold domains"/>
    <property type="match status" value="1"/>
</dbReference>
<protein>
    <submittedName>
        <fullName evidence="2">NADPH2:quinone reductase</fullName>
    </submittedName>
</protein>
<reference evidence="2 3" key="1">
    <citation type="submission" date="2016-10" db="EMBL/GenBank/DDBJ databases">
        <authorList>
            <person name="de Groot N.N."/>
        </authorList>
    </citation>
    <scope>NUCLEOTIDE SEQUENCE [LARGE SCALE GENOMIC DNA]</scope>
    <source>
        <strain evidence="2 3">DSM 27842</strain>
    </source>
</reference>
<name>A0A1H8UPT8_9RHOB</name>
<dbReference type="InterPro" id="IPR013149">
    <property type="entry name" value="ADH-like_C"/>
</dbReference>
<accession>A0A1H8UPT8</accession>
<dbReference type="InterPro" id="IPR020843">
    <property type="entry name" value="ER"/>
</dbReference>
<evidence type="ECO:0000313" key="3">
    <source>
        <dbReference type="Proteomes" id="UP000198893"/>
    </source>
</evidence>
<keyword evidence="3" id="KW-1185">Reference proteome</keyword>
<dbReference type="OrthoDB" id="4190732at2"/>
<dbReference type="InterPro" id="IPR036291">
    <property type="entry name" value="NAD(P)-bd_dom_sf"/>
</dbReference>
<dbReference type="SUPFAM" id="SSF50129">
    <property type="entry name" value="GroES-like"/>
    <property type="match status" value="1"/>
</dbReference>